<evidence type="ECO:0000313" key="3">
    <source>
        <dbReference type="Proteomes" id="UP001167357"/>
    </source>
</evidence>
<feature type="transmembrane region" description="Helical" evidence="1">
    <location>
        <begin position="13"/>
        <end position="32"/>
    </location>
</feature>
<comment type="caution">
    <text evidence="2">The sequence shown here is derived from an EMBL/GenBank/DDBJ whole genome shotgun (WGS) entry which is preliminary data.</text>
</comment>
<evidence type="ECO:0000256" key="1">
    <source>
        <dbReference type="SAM" id="Phobius"/>
    </source>
</evidence>
<dbReference type="RefSeq" id="WP_249047444.1">
    <property type="nucleotide sequence ID" value="NZ_JAMBEC010000006.1"/>
</dbReference>
<accession>A0ABT0LMC0</accession>
<gene>
    <name evidence="2" type="ORF">M3O51_03880</name>
</gene>
<keyword evidence="1" id="KW-0812">Transmembrane</keyword>
<keyword evidence="3" id="KW-1185">Reference proteome</keyword>
<keyword evidence="1" id="KW-1133">Transmembrane helix</keyword>
<protein>
    <submittedName>
        <fullName evidence="2">Uncharacterized protein</fullName>
    </submittedName>
</protein>
<evidence type="ECO:0000313" key="2">
    <source>
        <dbReference type="EMBL" id="MCL1550480.1"/>
    </source>
</evidence>
<name>A0ABT0LMC0_9XANT</name>
<keyword evidence="1" id="KW-0472">Membrane</keyword>
<reference evidence="2" key="1">
    <citation type="submission" date="2022-04" db="EMBL/GenBank/DDBJ databases">
        <title>Genomic comparison of 19 strains of Xanthomonas nasturtii, a newly emerging watercress pathogen.</title>
        <authorList>
            <person name="Harrison J."/>
            <person name="Greer S."/>
            <person name="Hussain R."/>
            <person name="Lascelles D."/>
            <person name="Roberts M."/>
            <person name="Carter B."/>
            <person name="Bryning A."/>
            <person name="Carroll S."/>
            <person name="Aspin A."/>
            <person name="Cruz L."/>
            <person name="Cruz J."/>
            <person name="Grant M."/>
            <person name="Vicente J."/>
            <person name="Studholme D.J."/>
        </authorList>
    </citation>
    <scope>NUCLEOTIDE SEQUENCE</scope>
    <source>
        <strain evidence="2">10016B</strain>
    </source>
</reference>
<proteinExistence type="predicted"/>
<dbReference type="EMBL" id="JAMBED010000005">
    <property type="protein sequence ID" value="MCL1550480.1"/>
    <property type="molecule type" value="Genomic_DNA"/>
</dbReference>
<dbReference type="Proteomes" id="UP001167357">
    <property type="component" value="Unassembled WGS sequence"/>
</dbReference>
<organism evidence="2 3">
    <name type="scientific">Xanthomonas nasturtii</name>
    <dbReference type="NCBI Taxonomy" id="1843581"/>
    <lineage>
        <taxon>Bacteria</taxon>
        <taxon>Pseudomonadati</taxon>
        <taxon>Pseudomonadota</taxon>
        <taxon>Gammaproteobacteria</taxon>
        <taxon>Lysobacterales</taxon>
        <taxon>Lysobacteraceae</taxon>
        <taxon>Xanthomonas</taxon>
    </lineage>
</organism>
<sequence length="124" mass="13258">MVNSNKPTSQIEWIAAAIILVVGGFGAAIFLGRSKGNDTSEQVPYEAITKCQERVRAEVAHPSTLIFSAFNQSSDNGAPGGGYRVGLGFEAKNSFNLTLKFKALCKFKPGSLVIDDFVTLEDGN</sequence>